<feature type="transmembrane region" description="Helical" evidence="5">
    <location>
        <begin position="43"/>
        <end position="60"/>
    </location>
</feature>
<protein>
    <recommendedName>
        <fullName evidence="5">Probable membrane transporter protein</fullName>
    </recommendedName>
</protein>
<dbReference type="Proteomes" id="UP001500235">
    <property type="component" value="Unassembled WGS sequence"/>
</dbReference>
<name>A0ABP7SD27_9SPHN</name>
<gene>
    <name evidence="6" type="ORF">GCM10022280_04240</name>
</gene>
<sequence length="244" mass="25189">MDTSLLLAFCLALGAMLYSTVGHGGASAYLALMALFGLPPAVMKPTALVLNLLVAGLGSLRYLRAGQFRWRTLWPFLVGAMPFAVAGGAIHLPADLYKPLVGIVLLLSAVRLLWPREIRAMHESRDPPIWLAIAIGAGIGLLSGLTGTGGGIFLSPLLLFLGWSMPKPLTGVASLFILANSAAGLLGNLASVGRLPAELPLYAGAVLLGGLAGTTLGIRLEAPLILKALGLVLVVAGVKLLGLF</sequence>
<evidence type="ECO:0000256" key="2">
    <source>
        <dbReference type="ARBA" id="ARBA00022692"/>
    </source>
</evidence>
<evidence type="ECO:0000256" key="3">
    <source>
        <dbReference type="ARBA" id="ARBA00022989"/>
    </source>
</evidence>
<dbReference type="PANTHER" id="PTHR43701">
    <property type="entry name" value="MEMBRANE TRANSPORTER PROTEIN MJ0441-RELATED"/>
    <property type="match status" value="1"/>
</dbReference>
<feature type="transmembrane region" description="Helical" evidence="5">
    <location>
        <begin position="199"/>
        <end position="218"/>
    </location>
</feature>
<reference evidence="7" key="1">
    <citation type="journal article" date="2019" name="Int. J. Syst. Evol. Microbiol.">
        <title>The Global Catalogue of Microorganisms (GCM) 10K type strain sequencing project: providing services to taxonomists for standard genome sequencing and annotation.</title>
        <authorList>
            <consortium name="The Broad Institute Genomics Platform"/>
            <consortium name="The Broad Institute Genome Sequencing Center for Infectious Disease"/>
            <person name="Wu L."/>
            <person name="Ma J."/>
        </authorList>
    </citation>
    <scope>NUCLEOTIDE SEQUENCE [LARGE SCALE GENOMIC DNA]</scope>
    <source>
        <strain evidence="7">JCM 17563</strain>
    </source>
</reference>
<keyword evidence="4 5" id="KW-0472">Membrane</keyword>
<dbReference type="Pfam" id="PF01925">
    <property type="entry name" value="TauE"/>
    <property type="match status" value="1"/>
</dbReference>
<keyword evidence="3 5" id="KW-1133">Transmembrane helix</keyword>
<accession>A0ABP7SD27</accession>
<keyword evidence="7" id="KW-1185">Reference proteome</keyword>
<dbReference type="EMBL" id="BAABBQ010000001">
    <property type="protein sequence ID" value="GAA4010197.1"/>
    <property type="molecule type" value="Genomic_DNA"/>
</dbReference>
<comment type="caution">
    <text evidence="6">The sequence shown here is derived from an EMBL/GenBank/DDBJ whole genome shotgun (WGS) entry which is preliminary data.</text>
</comment>
<evidence type="ECO:0000313" key="7">
    <source>
        <dbReference type="Proteomes" id="UP001500235"/>
    </source>
</evidence>
<evidence type="ECO:0000313" key="6">
    <source>
        <dbReference type="EMBL" id="GAA4010197.1"/>
    </source>
</evidence>
<feature type="transmembrane region" description="Helical" evidence="5">
    <location>
        <begin position="72"/>
        <end position="90"/>
    </location>
</feature>
<evidence type="ECO:0000256" key="5">
    <source>
        <dbReference type="RuleBase" id="RU363041"/>
    </source>
</evidence>
<dbReference type="InterPro" id="IPR051598">
    <property type="entry name" value="TSUP/Inactive_protease-like"/>
</dbReference>
<proteinExistence type="inferred from homology"/>
<comment type="similarity">
    <text evidence="5">Belongs to the 4-toluene sulfonate uptake permease (TSUP) (TC 2.A.102) family.</text>
</comment>
<keyword evidence="5" id="KW-1003">Cell membrane</keyword>
<dbReference type="InterPro" id="IPR002781">
    <property type="entry name" value="TM_pro_TauE-like"/>
</dbReference>
<evidence type="ECO:0000256" key="1">
    <source>
        <dbReference type="ARBA" id="ARBA00004141"/>
    </source>
</evidence>
<feature type="transmembrane region" description="Helical" evidence="5">
    <location>
        <begin position="96"/>
        <end position="114"/>
    </location>
</feature>
<feature type="transmembrane region" description="Helical" evidence="5">
    <location>
        <begin position="130"/>
        <end position="163"/>
    </location>
</feature>
<comment type="subcellular location">
    <subcellularLocation>
        <location evidence="5">Cell membrane</location>
        <topology evidence="5">Multi-pass membrane protein</topology>
    </subcellularLocation>
    <subcellularLocation>
        <location evidence="1">Membrane</location>
        <topology evidence="1">Multi-pass membrane protein</topology>
    </subcellularLocation>
</comment>
<dbReference type="RefSeq" id="WP_344705744.1">
    <property type="nucleotide sequence ID" value="NZ_BAABBQ010000001.1"/>
</dbReference>
<feature type="transmembrane region" description="Helical" evidence="5">
    <location>
        <begin position="169"/>
        <end position="187"/>
    </location>
</feature>
<dbReference type="PANTHER" id="PTHR43701:SF5">
    <property type="entry name" value="MEMBRANE TRANSPORTER PROTEIN-RELATED"/>
    <property type="match status" value="1"/>
</dbReference>
<feature type="transmembrane region" description="Helical" evidence="5">
    <location>
        <begin position="224"/>
        <end position="243"/>
    </location>
</feature>
<keyword evidence="2 5" id="KW-0812">Transmembrane</keyword>
<evidence type="ECO:0000256" key="4">
    <source>
        <dbReference type="ARBA" id="ARBA00023136"/>
    </source>
</evidence>
<organism evidence="6 7">
    <name type="scientific">Sphingomonas swuensis</name>
    <dbReference type="NCBI Taxonomy" id="977800"/>
    <lineage>
        <taxon>Bacteria</taxon>
        <taxon>Pseudomonadati</taxon>
        <taxon>Pseudomonadota</taxon>
        <taxon>Alphaproteobacteria</taxon>
        <taxon>Sphingomonadales</taxon>
        <taxon>Sphingomonadaceae</taxon>
        <taxon>Sphingomonas</taxon>
    </lineage>
</organism>